<dbReference type="Gene3D" id="1.10.287.650">
    <property type="entry name" value="L27 domain"/>
    <property type="match status" value="1"/>
</dbReference>
<evidence type="ECO:0000313" key="3">
    <source>
        <dbReference type="Proteomes" id="UP001434883"/>
    </source>
</evidence>
<dbReference type="EMBL" id="JAHRIN010064807">
    <property type="protein sequence ID" value="MEQ2213984.1"/>
    <property type="molecule type" value="Genomic_DNA"/>
</dbReference>
<proteinExistence type="predicted"/>
<dbReference type="Proteomes" id="UP001434883">
    <property type="component" value="Unassembled WGS sequence"/>
</dbReference>
<evidence type="ECO:0000259" key="1">
    <source>
        <dbReference type="PROSITE" id="PS51022"/>
    </source>
</evidence>
<feature type="domain" description="L27" evidence="1">
    <location>
        <begin position="1"/>
        <end position="21"/>
    </location>
</feature>
<sequence length="62" mass="6923">SDFQSALKIHNAVASCMHQPSPPFPQTQQAQPLAMEVTHPHSSLRFIHVNVSVLRRSQMSSE</sequence>
<dbReference type="PROSITE" id="PS51022">
    <property type="entry name" value="L27"/>
    <property type="match status" value="1"/>
</dbReference>
<comment type="caution">
    <text evidence="2">The sequence shown here is derived from an EMBL/GenBank/DDBJ whole genome shotgun (WGS) entry which is preliminary data.</text>
</comment>
<feature type="non-terminal residue" evidence="2">
    <location>
        <position position="1"/>
    </location>
</feature>
<reference evidence="2 3" key="1">
    <citation type="submission" date="2021-06" db="EMBL/GenBank/DDBJ databases">
        <authorList>
            <person name="Palmer J.M."/>
        </authorList>
    </citation>
    <scope>NUCLEOTIDE SEQUENCE [LARGE SCALE GENOMIC DNA]</scope>
    <source>
        <strain evidence="2 3">XC_2019</strain>
        <tissue evidence="2">Muscle</tissue>
    </source>
</reference>
<accession>A0ABV0S0J7</accession>
<gene>
    <name evidence="2" type="ORF">XENOCAPTIV_025087</name>
</gene>
<dbReference type="InterPro" id="IPR004172">
    <property type="entry name" value="L27_dom"/>
</dbReference>
<protein>
    <recommendedName>
        <fullName evidence="1">L27 domain-containing protein</fullName>
    </recommendedName>
</protein>
<keyword evidence="3" id="KW-1185">Reference proteome</keyword>
<evidence type="ECO:0000313" key="2">
    <source>
        <dbReference type="EMBL" id="MEQ2213984.1"/>
    </source>
</evidence>
<name>A0ABV0S0J7_9TELE</name>
<organism evidence="2 3">
    <name type="scientific">Xenoophorus captivus</name>
    <dbReference type="NCBI Taxonomy" id="1517983"/>
    <lineage>
        <taxon>Eukaryota</taxon>
        <taxon>Metazoa</taxon>
        <taxon>Chordata</taxon>
        <taxon>Craniata</taxon>
        <taxon>Vertebrata</taxon>
        <taxon>Euteleostomi</taxon>
        <taxon>Actinopterygii</taxon>
        <taxon>Neopterygii</taxon>
        <taxon>Teleostei</taxon>
        <taxon>Neoteleostei</taxon>
        <taxon>Acanthomorphata</taxon>
        <taxon>Ovalentaria</taxon>
        <taxon>Atherinomorphae</taxon>
        <taxon>Cyprinodontiformes</taxon>
        <taxon>Goodeidae</taxon>
        <taxon>Xenoophorus</taxon>
    </lineage>
</organism>